<feature type="chain" id="PRO_5035285997" evidence="1">
    <location>
        <begin position="25"/>
        <end position="134"/>
    </location>
</feature>
<reference evidence="2" key="2">
    <citation type="submission" date="2021-02" db="EMBL/GenBank/DDBJ databases">
        <authorList>
            <person name="Kimball J.A."/>
            <person name="Haas M.W."/>
            <person name="Macchietto M."/>
            <person name="Kono T."/>
            <person name="Duquette J."/>
            <person name="Shao M."/>
        </authorList>
    </citation>
    <scope>NUCLEOTIDE SEQUENCE</scope>
    <source>
        <tissue evidence="2">Fresh leaf tissue</tissue>
    </source>
</reference>
<sequence>MDSTAKKSCLPIIILILLAPIVHGARHAPDVKGTTGTDVAGDDGEDKYYCRWPWTRSLFQLQPPVVVAQSDGNPRTVAPAHPAVVDHHNMSPPGCTPHHHRGAASRRAAAVGYDSLPGNLYPSRRSSNLLLVLA</sequence>
<name>A0A8J5QUG6_ZIZPA</name>
<comment type="caution">
    <text evidence="2">The sequence shown here is derived from an EMBL/GenBank/DDBJ whole genome shotgun (WGS) entry which is preliminary data.</text>
</comment>
<dbReference type="EMBL" id="JAAALK010001430">
    <property type="protein sequence ID" value="KAG8042905.1"/>
    <property type="molecule type" value="Genomic_DNA"/>
</dbReference>
<dbReference type="AlphaFoldDB" id="A0A8J5QUG6"/>
<keyword evidence="1" id="KW-0732">Signal</keyword>
<proteinExistence type="predicted"/>
<gene>
    <name evidence="2" type="ORF">GUJ93_ZPchr0269g2883</name>
</gene>
<reference evidence="2" key="1">
    <citation type="journal article" date="2021" name="bioRxiv">
        <title>Whole Genome Assembly and Annotation of Northern Wild Rice, Zizania palustris L., Supports a Whole Genome Duplication in the Zizania Genus.</title>
        <authorList>
            <person name="Haas M."/>
            <person name="Kono T."/>
            <person name="Macchietto M."/>
            <person name="Millas R."/>
            <person name="McGilp L."/>
            <person name="Shao M."/>
            <person name="Duquette J."/>
            <person name="Hirsch C.N."/>
            <person name="Kimball J."/>
        </authorList>
    </citation>
    <scope>NUCLEOTIDE SEQUENCE</scope>
    <source>
        <tissue evidence="2">Fresh leaf tissue</tissue>
    </source>
</reference>
<dbReference type="Proteomes" id="UP000729402">
    <property type="component" value="Unassembled WGS sequence"/>
</dbReference>
<evidence type="ECO:0000313" key="3">
    <source>
        <dbReference type="Proteomes" id="UP000729402"/>
    </source>
</evidence>
<protein>
    <submittedName>
        <fullName evidence="2">Uncharacterized protein</fullName>
    </submittedName>
</protein>
<keyword evidence="3" id="KW-1185">Reference proteome</keyword>
<accession>A0A8J5QUG6</accession>
<feature type="signal peptide" evidence="1">
    <location>
        <begin position="1"/>
        <end position="24"/>
    </location>
</feature>
<organism evidence="2 3">
    <name type="scientific">Zizania palustris</name>
    <name type="common">Northern wild rice</name>
    <dbReference type="NCBI Taxonomy" id="103762"/>
    <lineage>
        <taxon>Eukaryota</taxon>
        <taxon>Viridiplantae</taxon>
        <taxon>Streptophyta</taxon>
        <taxon>Embryophyta</taxon>
        <taxon>Tracheophyta</taxon>
        <taxon>Spermatophyta</taxon>
        <taxon>Magnoliopsida</taxon>
        <taxon>Liliopsida</taxon>
        <taxon>Poales</taxon>
        <taxon>Poaceae</taxon>
        <taxon>BOP clade</taxon>
        <taxon>Oryzoideae</taxon>
        <taxon>Oryzeae</taxon>
        <taxon>Zizaniinae</taxon>
        <taxon>Zizania</taxon>
    </lineage>
</organism>
<evidence type="ECO:0000256" key="1">
    <source>
        <dbReference type="SAM" id="SignalP"/>
    </source>
</evidence>
<evidence type="ECO:0000313" key="2">
    <source>
        <dbReference type="EMBL" id="KAG8042905.1"/>
    </source>
</evidence>